<organism evidence="1 2">
    <name type="scientific">Echinococcus multilocularis</name>
    <name type="common">Fox tapeworm</name>
    <dbReference type="NCBI Taxonomy" id="6211"/>
    <lineage>
        <taxon>Eukaryota</taxon>
        <taxon>Metazoa</taxon>
        <taxon>Spiralia</taxon>
        <taxon>Lophotrochozoa</taxon>
        <taxon>Platyhelminthes</taxon>
        <taxon>Cestoda</taxon>
        <taxon>Eucestoda</taxon>
        <taxon>Cyclophyllidea</taxon>
        <taxon>Taeniidae</taxon>
        <taxon>Echinococcus</taxon>
    </lineage>
</organism>
<reference evidence="1" key="2">
    <citation type="submission" date="2015-11" db="EMBL/GenBank/DDBJ databases">
        <authorList>
            <person name="Zhang Y."/>
            <person name="Guo Z."/>
        </authorList>
    </citation>
    <scope>NUCLEOTIDE SEQUENCE</scope>
</reference>
<dbReference type="EMBL" id="LN902841">
    <property type="protein sequence ID" value="CUT98598.1"/>
    <property type="molecule type" value="Genomic_DNA"/>
</dbReference>
<reference evidence="1" key="1">
    <citation type="journal article" date="2013" name="Nature">
        <title>The genomes of four tapeworm species reveal adaptations to parasitism.</title>
        <authorList>
            <person name="Tsai I.J."/>
            <person name="Zarowiecki M."/>
            <person name="Holroyd N."/>
            <person name="Garciarrubio A."/>
            <person name="Sanchez-Flores A."/>
            <person name="Brooks K.L."/>
            <person name="Tracey A."/>
            <person name="Bobes R.J."/>
            <person name="Fragoso G."/>
            <person name="Sciutto E."/>
            <person name="Aslett M."/>
            <person name="Beasley H."/>
            <person name="Bennett H.M."/>
            <person name="Cai J."/>
            <person name="Camicia F."/>
            <person name="Clark R."/>
            <person name="Cucher M."/>
            <person name="De Silva N."/>
            <person name="Day T.A."/>
            <person name="Deplazes P."/>
            <person name="Estrada K."/>
            <person name="Fernandez C."/>
            <person name="Holland P.W."/>
            <person name="Hou J."/>
            <person name="Hu S."/>
            <person name="Huckvale T."/>
            <person name="Hung S.S."/>
            <person name="Kamenetzky L."/>
            <person name="Keane J.A."/>
            <person name="Kiss F."/>
            <person name="Koziol U."/>
            <person name="Lambert O."/>
            <person name="Liu K."/>
            <person name="Luo X."/>
            <person name="Luo Y."/>
            <person name="Macchiaroli N."/>
            <person name="Nichol S."/>
            <person name="Paps J."/>
            <person name="Parkinson J."/>
            <person name="Pouchkina-Stantcheva N."/>
            <person name="Riddiford N."/>
            <person name="Rosenzvit M."/>
            <person name="Salinas G."/>
            <person name="Wasmuth J.D."/>
            <person name="Zamanian M."/>
            <person name="Zheng Y."/>
            <person name="Cai X."/>
            <person name="Soberon X."/>
            <person name="Olson P.D."/>
            <person name="Laclette J.P."/>
            <person name="Brehm K."/>
            <person name="Berriman M."/>
            <person name="Garciarrubio A."/>
            <person name="Bobes R.J."/>
            <person name="Fragoso G."/>
            <person name="Sanchez-Flores A."/>
            <person name="Estrada K."/>
            <person name="Cevallos M.A."/>
            <person name="Morett E."/>
            <person name="Gonzalez V."/>
            <person name="Portillo T."/>
            <person name="Ochoa-Leyva A."/>
            <person name="Jose M.V."/>
            <person name="Sciutto E."/>
            <person name="Landa A."/>
            <person name="Jimenez L."/>
            <person name="Valdes V."/>
            <person name="Carrero J.C."/>
            <person name="Larralde C."/>
            <person name="Morales-Montor J."/>
            <person name="Limon-Lason J."/>
            <person name="Soberon X."/>
            <person name="Laclette J.P."/>
        </authorList>
    </citation>
    <scope>NUCLEOTIDE SEQUENCE [LARGE SCALE GENOMIC DNA]</scope>
</reference>
<protein>
    <submittedName>
        <fullName evidence="1">U3 small nucleolar RNA associated protein 14</fullName>
    </submittedName>
</protein>
<sequence length="181" mass="20164">MPALNVFALILNPICYKTPTIVWRWEGCLDVSHNVHLSFISVVHYQLRELTPIEADESDDLEVTATISVAPTLVSTLASDDTLQKSNLDPTEISANEQTAVLPDRTGEKSSAVLQEAVGQVDPAYSLPRELKVGKSAVRGEEALKDGDTFLAGWNRLTPSRHHTSLKYYEHFFVDRYLLPK</sequence>
<evidence type="ECO:0000313" key="2">
    <source>
        <dbReference type="Proteomes" id="UP000017246"/>
    </source>
</evidence>
<keyword evidence="2" id="KW-1185">Reference proteome</keyword>
<proteinExistence type="predicted"/>
<dbReference type="AlphaFoldDB" id="A0A0S4MJP1"/>
<name>A0A0S4MJP1_ECHMU</name>
<dbReference type="STRING" id="6211.A0A0S4MJP1"/>
<accession>A0A0S4MJP1</accession>
<evidence type="ECO:0000313" key="1">
    <source>
        <dbReference type="EMBL" id="CUT98598.1"/>
    </source>
</evidence>
<dbReference type="Proteomes" id="UP000017246">
    <property type="component" value="Unassembled WGS sequence"/>
</dbReference>